<name>A0A183M520_9TREM</name>
<dbReference type="AlphaFoldDB" id="A0A183M520"/>
<sequence>SYYNSNNSKHYIGVAVKKLDIHSNFEAFEDCFERFEIWAMTKEDDGDVNIVAHFFTFIGKETYSLLKALALPEKSISLSYTTLKDLPLDYVQYTNSECRKGERFRKTIHEDIENSTTLRHPNRVHTQGYSDSSLRGCDVVHEDGNKFVCNTNVHLIVTNIKSCNSDSTKSSIYNDDLSLSTIAIDSVESHSSSELKETQNSCKTTVSNQSIYQISHVIVQNMAFTNDSHISDEISYESEENMLSEHNCDQKRDVVLIDADFSNDLLLCNDILKEFEETISEESNRDVLSNIICPHNAFVSCGKHVQPEAQVLNELDF</sequence>
<protein>
    <submittedName>
        <fullName evidence="1">Uncharacterized protein</fullName>
    </submittedName>
</protein>
<keyword evidence="2" id="KW-1185">Reference proteome</keyword>
<feature type="non-terminal residue" evidence="1">
    <location>
        <position position="1"/>
    </location>
</feature>
<dbReference type="STRING" id="48269.A0A183M520"/>
<evidence type="ECO:0000313" key="2">
    <source>
        <dbReference type="Proteomes" id="UP000277204"/>
    </source>
</evidence>
<proteinExistence type="predicted"/>
<evidence type="ECO:0000313" key="1">
    <source>
        <dbReference type="EMBL" id="VDO93864.1"/>
    </source>
</evidence>
<dbReference type="Proteomes" id="UP000277204">
    <property type="component" value="Unassembled WGS sequence"/>
</dbReference>
<organism evidence="1 2">
    <name type="scientific">Schistosoma margrebowiei</name>
    <dbReference type="NCBI Taxonomy" id="48269"/>
    <lineage>
        <taxon>Eukaryota</taxon>
        <taxon>Metazoa</taxon>
        <taxon>Spiralia</taxon>
        <taxon>Lophotrochozoa</taxon>
        <taxon>Platyhelminthes</taxon>
        <taxon>Trematoda</taxon>
        <taxon>Digenea</taxon>
        <taxon>Strigeidida</taxon>
        <taxon>Schistosomatoidea</taxon>
        <taxon>Schistosomatidae</taxon>
        <taxon>Schistosoma</taxon>
    </lineage>
</organism>
<dbReference type="EMBL" id="UZAI01006107">
    <property type="protein sequence ID" value="VDO93864.1"/>
    <property type="molecule type" value="Genomic_DNA"/>
</dbReference>
<accession>A0A183M520</accession>
<reference evidence="1 2" key="1">
    <citation type="submission" date="2018-11" db="EMBL/GenBank/DDBJ databases">
        <authorList>
            <consortium name="Pathogen Informatics"/>
        </authorList>
    </citation>
    <scope>NUCLEOTIDE SEQUENCE [LARGE SCALE GENOMIC DNA]</scope>
    <source>
        <strain evidence="1 2">Zambia</strain>
    </source>
</reference>
<gene>
    <name evidence="1" type="ORF">SMRZ_LOCUS11140</name>
</gene>